<gene>
    <name evidence="2" type="ORF">LAH08_03448</name>
    <name evidence="3" type="ORF">MED15_05031</name>
</gene>
<protein>
    <submittedName>
        <fullName evidence="2">dTDP-L-rhamnose 4-epimerase</fullName>
    </submittedName>
</protein>
<dbReference type="PANTHER" id="PTHR43245:SF53">
    <property type="entry name" value="EPIMERASE-RELATED"/>
    <property type="match status" value="1"/>
</dbReference>
<evidence type="ECO:0000313" key="4">
    <source>
        <dbReference type="Proteomes" id="UP000248966"/>
    </source>
</evidence>
<sequence length="293" mass="30310">MTRILLFGASGFLGRHVRTALAADATLTCPTRAECDLVTVDLRDLTALVRASRPTAVINCSGRMAGDDHQLLRAHTLVTAKLIEAVVAGAPGARLVRLGSAGEYGPVPVGRAVGEGNPTEPVGGYGLSQLAATRLTELAIAARRIDAVVLRVFNPIGSGMAEQNVLGRTVRLLRDAIRQGSPAIALGSLDAWRDFVDVRDVASAVQAAVGAPRVPPVLNVGSGNAVRIRYVVRLLADAAGFTGAVNETAPASDAARSATVSWMCADISAARELGWAPGHALADTVKAIWTDGG</sequence>
<dbReference type="InterPro" id="IPR001509">
    <property type="entry name" value="Epimerase_deHydtase"/>
</dbReference>
<dbReference type="RefSeq" id="WP_112584690.1">
    <property type="nucleotide sequence ID" value="NZ_PYAA01000021.1"/>
</dbReference>
<proteinExistence type="predicted"/>
<dbReference type="InterPro" id="IPR050177">
    <property type="entry name" value="Lipid_A_modif_metabolic_enz"/>
</dbReference>
<dbReference type="PANTHER" id="PTHR43245">
    <property type="entry name" value="BIFUNCTIONAL POLYMYXIN RESISTANCE PROTEIN ARNA"/>
    <property type="match status" value="1"/>
</dbReference>
<evidence type="ECO:0000313" key="2">
    <source>
        <dbReference type="EMBL" id="RAN99931.1"/>
    </source>
</evidence>
<dbReference type="EMBL" id="PYAC01000033">
    <property type="protein sequence ID" value="RAO12022.1"/>
    <property type="molecule type" value="Genomic_DNA"/>
</dbReference>
<feature type="domain" description="NAD-dependent epimerase/dehydratase" evidence="1">
    <location>
        <begin position="4"/>
        <end position="221"/>
    </location>
</feature>
<dbReference type="Proteomes" id="UP000248966">
    <property type="component" value="Unassembled WGS sequence"/>
</dbReference>
<accession>A0A328N215</accession>
<evidence type="ECO:0000313" key="5">
    <source>
        <dbReference type="Proteomes" id="UP000249045"/>
    </source>
</evidence>
<reference evidence="4 5" key="1">
    <citation type="submission" date="2018-03" db="EMBL/GenBank/DDBJ databases">
        <title>Defining the species Micromonospora saelicesensis and Micromonospora noduli under the framework of genomics.</title>
        <authorList>
            <person name="Riesco R."/>
            <person name="Trujillo M.E."/>
        </authorList>
    </citation>
    <scope>NUCLEOTIDE SEQUENCE [LARGE SCALE GENOMIC DNA]</scope>
    <source>
        <strain evidence="2 4">LAH08</strain>
        <strain evidence="3 5">MED15</strain>
    </source>
</reference>
<organism evidence="2 4">
    <name type="scientific">Micromonospora noduli</name>
    <dbReference type="NCBI Taxonomy" id="709876"/>
    <lineage>
        <taxon>Bacteria</taxon>
        <taxon>Bacillati</taxon>
        <taxon>Actinomycetota</taxon>
        <taxon>Actinomycetes</taxon>
        <taxon>Micromonosporales</taxon>
        <taxon>Micromonosporaceae</taxon>
        <taxon>Micromonospora</taxon>
    </lineage>
</organism>
<dbReference type="Gene3D" id="3.40.50.720">
    <property type="entry name" value="NAD(P)-binding Rossmann-like Domain"/>
    <property type="match status" value="1"/>
</dbReference>
<dbReference type="AlphaFoldDB" id="A0A328N215"/>
<dbReference type="Pfam" id="PF01370">
    <property type="entry name" value="Epimerase"/>
    <property type="match status" value="1"/>
</dbReference>
<dbReference type="Proteomes" id="UP000249045">
    <property type="component" value="Unassembled WGS sequence"/>
</dbReference>
<dbReference type="Gene3D" id="3.90.25.10">
    <property type="entry name" value="UDP-galactose 4-epimerase, domain 1"/>
    <property type="match status" value="1"/>
</dbReference>
<keyword evidence="5" id="KW-1185">Reference proteome</keyword>
<evidence type="ECO:0000313" key="3">
    <source>
        <dbReference type="EMBL" id="RAO12022.1"/>
    </source>
</evidence>
<comment type="caution">
    <text evidence="2">The sequence shown here is derived from an EMBL/GenBank/DDBJ whole genome shotgun (WGS) entry which is preliminary data.</text>
</comment>
<evidence type="ECO:0000259" key="1">
    <source>
        <dbReference type="Pfam" id="PF01370"/>
    </source>
</evidence>
<dbReference type="InterPro" id="IPR036291">
    <property type="entry name" value="NAD(P)-bd_dom_sf"/>
</dbReference>
<name>A0A328N215_9ACTN</name>
<dbReference type="SUPFAM" id="SSF51735">
    <property type="entry name" value="NAD(P)-binding Rossmann-fold domains"/>
    <property type="match status" value="1"/>
</dbReference>
<dbReference type="EMBL" id="PYAA01000021">
    <property type="protein sequence ID" value="RAN99931.1"/>
    <property type="molecule type" value="Genomic_DNA"/>
</dbReference>